<dbReference type="GO" id="GO:0016985">
    <property type="term" value="F:mannan endo-1,4-beta-mannosidase activity"/>
    <property type="evidence" value="ECO:0007669"/>
    <property type="project" value="UniProtKB-EC"/>
</dbReference>
<keyword evidence="12" id="KW-1185">Reference proteome</keyword>
<keyword evidence="5" id="KW-0964">Secreted</keyword>
<evidence type="ECO:0000256" key="7">
    <source>
        <dbReference type="ARBA" id="ARBA00022801"/>
    </source>
</evidence>
<evidence type="ECO:0000313" key="12">
    <source>
        <dbReference type="Proteomes" id="UP000249723"/>
    </source>
</evidence>
<reference evidence="12" key="1">
    <citation type="submission" date="2016-10" db="EMBL/GenBank/DDBJ databases">
        <authorList>
            <person name="Jeantristanb JTB J.-T."/>
            <person name="Ricardo R."/>
        </authorList>
    </citation>
    <scope>NUCLEOTIDE SEQUENCE [LARGE SCALE GENOMIC DNA]</scope>
</reference>
<dbReference type="InterPro" id="IPR045053">
    <property type="entry name" value="MAN-like"/>
</dbReference>
<dbReference type="Pfam" id="PF26410">
    <property type="entry name" value="GH5_mannosidase"/>
    <property type="match status" value="1"/>
</dbReference>
<dbReference type="Gene3D" id="3.20.20.80">
    <property type="entry name" value="Glycosidases"/>
    <property type="match status" value="1"/>
</dbReference>
<dbReference type="EMBL" id="FMWP01000018">
    <property type="protein sequence ID" value="SCZ92551.1"/>
    <property type="molecule type" value="Genomic_DNA"/>
</dbReference>
<protein>
    <recommendedName>
        <fullName evidence="4">mannan endo-1,4-beta-mannosidase</fullName>
        <ecNumber evidence="4">3.2.1.78</ecNumber>
    </recommendedName>
</protein>
<dbReference type="InterPro" id="IPR001547">
    <property type="entry name" value="Glyco_hydro_5"/>
</dbReference>
<feature type="domain" description="Glycoside hydrolase family 5" evidence="10">
    <location>
        <begin position="159"/>
        <end position="410"/>
    </location>
</feature>
<feature type="signal peptide" evidence="9">
    <location>
        <begin position="1"/>
        <end position="18"/>
    </location>
</feature>
<evidence type="ECO:0000256" key="5">
    <source>
        <dbReference type="ARBA" id="ARBA00022525"/>
    </source>
</evidence>
<organism evidence="11 12">
    <name type="scientific">Microbotryum saponariae</name>
    <dbReference type="NCBI Taxonomy" id="289078"/>
    <lineage>
        <taxon>Eukaryota</taxon>
        <taxon>Fungi</taxon>
        <taxon>Dikarya</taxon>
        <taxon>Basidiomycota</taxon>
        <taxon>Pucciniomycotina</taxon>
        <taxon>Microbotryomycetes</taxon>
        <taxon>Microbotryales</taxon>
        <taxon>Microbotryaceae</taxon>
        <taxon>Microbotryum</taxon>
    </lineage>
</organism>
<proteinExistence type="inferred from homology"/>
<evidence type="ECO:0000313" key="11">
    <source>
        <dbReference type="EMBL" id="SCZ92551.1"/>
    </source>
</evidence>
<evidence type="ECO:0000256" key="4">
    <source>
        <dbReference type="ARBA" id="ARBA00012706"/>
    </source>
</evidence>
<dbReference type="STRING" id="289078.A0A2X0LKZ9"/>
<keyword evidence="6 9" id="KW-0732">Signal</keyword>
<name>A0A2X0LKZ9_9BASI</name>
<evidence type="ECO:0000256" key="3">
    <source>
        <dbReference type="ARBA" id="ARBA00005641"/>
    </source>
</evidence>
<keyword evidence="7" id="KW-0378">Hydrolase</keyword>
<evidence type="ECO:0000256" key="1">
    <source>
        <dbReference type="ARBA" id="ARBA00001678"/>
    </source>
</evidence>
<gene>
    <name evidence="11" type="ORF">BZ3500_MVSOF-1268-A1-R1_CHR5-2G07969</name>
</gene>
<dbReference type="PANTHER" id="PTHR31451:SF39">
    <property type="entry name" value="MANNAN ENDO-1,4-BETA-MANNOSIDASE 1"/>
    <property type="match status" value="1"/>
</dbReference>
<dbReference type="OrthoDB" id="406631at2759"/>
<comment type="similarity">
    <text evidence="3">Belongs to the glycosyl hydrolase 5 (cellulase A) family.</text>
</comment>
<dbReference type="GO" id="GO:0005576">
    <property type="term" value="C:extracellular region"/>
    <property type="evidence" value="ECO:0007669"/>
    <property type="project" value="UniProtKB-SubCell"/>
</dbReference>
<keyword evidence="8" id="KW-0326">Glycosidase</keyword>
<evidence type="ECO:0000256" key="6">
    <source>
        <dbReference type="ARBA" id="ARBA00022729"/>
    </source>
</evidence>
<dbReference type="AlphaFoldDB" id="A0A2X0LKZ9"/>
<comment type="subcellular location">
    <subcellularLocation>
        <location evidence="2">Secreted</location>
    </subcellularLocation>
</comment>
<evidence type="ECO:0000256" key="2">
    <source>
        <dbReference type="ARBA" id="ARBA00004613"/>
    </source>
</evidence>
<sequence>MLHSYLLLVSILVHGAAASWYEAASRLDDTVQPWNRSCPKRVRAQAELLRGVWRDSNGDRISFDLRKRNLERDLDFVEPAPDFLALPPLGAAVSSASSARNFAVRPRATGGQGTDYLGTVPINSSASAADTIQAEASIIIDGPPASVRGSGNYLEVDPSGTALTLDGEPFRPVGPNIYWLCNDESLSCLPRGYYTDKSRIREALAAAVAMGANTIRINSCGISTGFPQAVQPSLHTYGTDEQLDIHDYVIYAAGEYGLKVILPLTDNYDYYHGGKYTFLRWLNVPTDNAGAQFFTDRQVRRAFKRYIKFLLTRVNQYNGLAYGEDPTIAIIEDGNEFGAYMGKEGFPPLSFTEDIAKYVKSLAPQALFMDGTDGFYNYTTKAVAPGVTSPYVDIVTDHAYPRNIALFKRQVDIAHSNGKVFLIGEMDWTPNNGGAEFGAYLNLLYNYQSVGVMAWSLFTHDTPCSSYVIHDDAYSIYYPNGPNTSAERSNILKLVQFWYQVTGRDAPSSLPQQTCPQPQITPPPWYRATRLTRFKYNARSMASMAIFDMLEREMQVLPCEPLNSLRARPLFTSPPAQQLLQLERLFSNTKRRIR</sequence>
<accession>A0A2X0LKZ9</accession>
<evidence type="ECO:0000256" key="8">
    <source>
        <dbReference type="ARBA" id="ARBA00023295"/>
    </source>
</evidence>
<feature type="chain" id="PRO_5030060250" description="mannan endo-1,4-beta-mannosidase" evidence="9">
    <location>
        <begin position="19"/>
        <end position="594"/>
    </location>
</feature>
<dbReference type="PANTHER" id="PTHR31451">
    <property type="match status" value="1"/>
</dbReference>
<dbReference type="SUPFAM" id="SSF51445">
    <property type="entry name" value="(Trans)glycosidases"/>
    <property type="match status" value="1"/>
</dbReference>
<dbReference type="EC" id="3.2.1.78" evidence="4"/>
<dbReference type="Proteomes" id="UP000249723">
    <property type="component" value="Unassembled WGS sequence"/>
</dbReference>
<evidence type="ECO:0000256" key="9">
    <source>
        <dbReference type="SAM" id="SignalP"/>
    </source>
</evidence>
<comment type="catalytic activity">
    <reaction evidence="1">
        <text>Random hydrolysis of (1-&gt;4)-beta-D-mannosidic linkages in mannans, galactomannans and glucomannans.</text>
        <dbReference type="EC" id="3.2.1.78"/>
    </reaction>
</comment>
<dbReference type="InterPro" id="IPR017853">
    <property type="entry name" value="GH"/>
</dbReference>
<evidence type="ECO:0000259" key="10">
    <source>
        <dbReference type="Pfam" id="PF26410"/>
    </source>
</evidence>